<proteinExistence type="predicted"/>
<gene>
    <name evidence="2" type="ORF">TBRA_LOCUS12461</name>
</gene>
<dbReference type="AlphaFoldDB" id="A0A6H5IQY6"/>
<reference evidence="2 3" key="1">
    <citation type="submission" date="2020-02" db="EMBL/GenBank/DDBJ databases">
        <authorList>
            <person name="Ferguson B K."/>
        </authorList>
    </citation>
    <scope>NUCLEOTIDE SEQUENCE [LARGE SCALE GENOMIC DNA]</scope>
</reference>
<dbReference type="OrthoDB" id="7382669at2759"/>
<keyword evidence="3" id="KW-1185">Reference proteome</keyword>
<dbReference type="EMBL" id="CADCXV010001050">
    <property type="protein sequence ID" value="CAB0040767.1"/>
    <property type="molecule type" value="Genomic_DNA"/>
</dbReference>
<dbReference type="InterPro" id="IPR043502">
    <property type="entry name" value="DNA/RNA_pol_sf"/>
</dbReference>
<evidence type="ECO:0000259" key="1">
    <source>
        <dbReference type="PROSITE" id="PS50878"/>
    </source>
</evidence>
<dbReference type="Pfam" id="PF00078">
    <property type="entry name" value="RVT_1"/>
    <property type="match status" value="1"/>
</dbReference>
<evidence type="ECO:0000313" key="3">
    <source>
        <dbReference type="Proteomes" id="UP000479190"/>
    </source>
</evidence>
<dbReference type="InterPro" id="IPR000477">
    <property type="entry name" value="RT_dom"/>
</dbReference>
<sequence length="273" mass="31121">MRRLGVQGLIFFQLGEPPILHDAIVDCRIPFFQSRLLRGHALLASSPELDIFFRTRCLVPSYSVAKKYWWRHGGLVTKPRVKQVDLGSRKEFQIFLMFSCNIEDRQLQWQGDRKRWSYSCRSATYIGVRRRTYHVQKYVRCLVHEHVLILLTKRPAASIDTEIVLEYSTSDGPEAGSVTAGVPQGSVLGPTLWNVMYDSILHLNLQRRVIIVGFVDDIALVAVAKHLRQVENHLNAAVAQVREALLRLGLATADQKTEVAAHQQKEDGINHHH</sequence>
<name>A0A6H5IQY6_9HYME</name>
<dbReference type="GO" id="GO:0071897">
    <property type="term" value="P:DNA biosynthetic process"/>
    <property type="evidence" value="ECO:0007669"/>
    <property type="project" value="UniProtKB-ARBA"/>
</dbReference>
<feature type="domain" description="Reverse transcriptase" evidence="1">
    <location>
        <begin position="1"/>
        <end position="273"/>
    </location>
</feature>
<dbReference type="Proteomes" id="UP000479190">
    <property type="component" value="Unassembled WGS sequence"/>
</dbReference>
<evidence type="ECO:0000313" key="2">
    <source>
        <dbReference type="EMBL" id="CAB0040767.1"/>
    </source>
</evidence>
<protein>
    <recommendedName>
        <fullName evidence="1">Reverse transcriptase domain-containing protein</fullName>
    </recommendedName>
</protein>
<dbReference type="SUPFAM" id="SSF56672">
    <property type="entry name" value="DNA/RNA polymerases"/>
    <property type="match status" value="1"/>
</dbReference>
<feature type="non-terminal residue" evidence="2">
    <location>
        <position position="273"/>
    </location>
</feature>
<accession>A0A6H5IQY6</accession>
<organism evidence="2 3">
    <name type="scientific">Trichogramma brassicae</name>
    <dbReference type="NCBI Taxonomy" id="86971"/>
    <lineage>
        <taxon>Eukaryota</taxon>
        <taxon>Metazoa</taxon>
        <taxon>Ecdysozoa</taxon>
        <taxon>Arthropoda</taxon>
        <taxon>Hexapoda</taxon>
        <taxon>Insecta</taxon>
        <taxon>Pterygota</taxon>
        <taxon>Neoptera</taxon>
        <taxon>Endopterygota</taxon>
        <taxon>Hymenoptera</taxon>
        <taxon>Apocrita</taxon>
        <taxon>Proctotrupomorpha</taxon>
        <taxon>Chalcidoidea</taxon>
        <taxon>Trichogrammatidae</taxon>
        <taxon>Trichogramma</taxon>
    </lineage>
</organism>
<dbReference type="PROSITE" id="PS50878">
    <property type="entry name" value="RT_POL"/>
    <property type="match status" value="1"/>
</dbReference>